<feature type="domain" description="Calcineurin-like phosphoesterase" evidence="1">
    <location>
        <begin position="51"/>
        <end position="217"/>
    </location>
</feature>
<comment type="caution">
    <text evidence="2">The sequence shown here is derived from an EMBL/GenBank/DDBJ whole genome shotgun (WGS) entry which is preliminary data.</text>
</comment>
<dbReference type="GO" id="GO:0009245">
    <property type="term" value="P:lipid A biosynthetic process"/>
    <property type="evidence" value="ECO:0007669"/>
    <property type="project" value="TreeGrafter"/>
</dbReference>
<proteinExistence type="predicted"/>
<dbReference type="EC" id="3.1.4.53" evidence="2"/>
<sequence>MMNKNFKRVVKIVLLVVVLIGLLVGYAFKIEPKMLVVHSYHLNEDKGASVKIVQISDIQVSETYTVNQLNRLVEKINQISPDMIVFTGDLFENFSTFPQKQEVTDSLSQLKATMGKFAVWGNRDYGGGAFKIYEDLLINADFTLLNNSGVTVPVSNDKKLFIGGMDDGLLGKPDIDLLLSQMDDTYDYEIVLMHEPDMAELLQDTSVNLLLAGHSHGGQIRIPFMKTIKTSLAEKYDDGFYTINKDNGMQLYVNTGIGTSRIAARFMVPPEIAVFTIHL</sequence>
<dbReference type="Pfam" id="PF00149">
    <property type="entry name" value="Metallophos"/>
    <property type="match status" value="1"/>
</dbReference>
<accession>A0A2S5D3F5</accession>
<name>A0A2S5D3F5_LYSSH</name>
<organism evidence="2 3">
    <name type="scientific">Lysinibacillus sphaericus</name>
    <name type="common">Bacillus sphaericus</name>
    <dbReference type="NCBI Taxonomy" id="1421"/>
    <lineage>
        <taxon>Bacteria</taxon>
        <taxon>Bacillati</taxon>
        <taxon>Bacillota</taxon>
        <taxon>Bacilli</taxon>
        <taxon>Bacillales</taxon>
        <taxon>Bacillaceae</taxon>
        <taxon>Lysinibacillus</taxon>
    </lineage>
</organism>
<dbReference type="GO" id="GO:0016020">
    <property type="term" value="C:membrane"/>
    <property type="evidence" value="ECO:0007669"/>
    <property type="project" value="GOC"/>
</dbReference>
<dbReference type="PANTHER" id="PTHR31302">
    <property type="entry name" value="TRANSMEMBRANE PROTEIN WITH METALLOPHOSPHOESTERASE DOMAIN-RELATED"/>
    <property type="match status" value="1"/>
</dbReference>
<dbReference type="CDD" id="cd07385">
    <property type="entry name" value="MPP_YkuE_C"/>
    <property type="match status" value="1"/>
</dbReference>
<dbReference type="InterPro" id="IPR051158">
    <property type="entry name" value="Metallophosphoesterase_sf"/>
</dbReference>
<dbReference type="PANTHER" id="PTHR31302:SF25">
    <property type="entry name" value="PHOSPHOESTERASE"/>
    <property type="match status" value="1"/>
</dbReference>
<dbReference type="InterPro" id="IPR029052">
    <property type="entry name" value="Metallo-depent_PP-like"/>
</dbReference>
<dbReference type="InterPro" id="IPR004843">
    <property type="entry name" value="Calcineurin-like_PHP"/>
</dbReference>
<dbReference type="GO" id="GO:0004115">
    <property type="term" value="F:3',5'-cyclic-AMP phosphodiesterase activity"/>
    <property type="evidence" value="ECO:0007669"/>
    <property type="project" value="UniProtKB-EC"/>
</dbReference>
<evidence type="ECO:0000313" key="2">
    <source>
        <dbReference type="EMBL" id="POZ57517.1"/>
    </source>
</evidence>
<dbReference type="GO" id="GO:0008758">
    <property type="term" value="F:UDP-2,3-diacylglucosamine hydrolase activity"/>
    <property type="evidence" value="ECO:0007669"/>
    <property type="project" value="TreeGrafter"/>
</dbReference>
<keyword evidence="3" id="KW-1185">Reference proteome</keyword>
<dbReference type="Proteomes" id="UP000237319">
    <property type="component" value="Unassembled WGS sequence"/>
</dbReference>
<gene>
    <name evidence="2" type="primary">cpdA_1</name>
    <name evidence="2" type="ORF">LYSIN_02301</name>
</gene>
<dbReference type="SUPFAM" id="SSF56300">
    <property type="entry name" value="Metallo-dependent phosphatases"/>
    <property type="match status" value="1"/>
</dbReference>
<protein>
    <submittedName>
        <fullName evidence="2">3',5'-cyclic adenosine monophosphate phosphodiesterase CpdA</fullName>
        <ecNumber evidence="2">3.1.4.53</ecNumber>
    </submittedName>
</protein>
<dbReference type="EMBL" id="PGLV01000001">
    <property type="protein sequence ID" value="POZ57517.1"/>
    <property type="molecule type" value="Genomic_DNA"/>
</dbReference>
<dbReference type="RefSeq" id="WP_219818998.1">
    <property type="nucleotide sequence ID" value="NZ_PGLV01000001.1"/>
</dbReference>
<evidence type="ECO:0000259" key="1">
    <source>
        <dbReference type="Pfam" id="PF00149"/>
    </source>
</evidence>
<keyword evidence="2" id="KW-0378">Hydrolase</keyword>
<evidence type="ECO:0000313" key="3">
    <source>
        <dbReference type="Proteomes" id="UP000237319"/>
    </source>
</evidence>
<dbReference type="AlphaFoldDB" id="A0A2S5D3F5"/>
<dbReference type="Gene3D" id="3.60.21.10">
    <property type="match status" value="1"/>
</dbReference>
<reference evidence="2 3" key="1">
    <citation type="submission" date="2017-11" db="EMBL/GenBank/DDBJ databases">
        <title>Genome sequence of Lysinibacillus sphaericus, a lignin-degrading bacteria isolated from municipal solid waste soil.</title>
        <authorList>
            <person name="Persinoti G.F."/>
            <person name="Paixao D.A."/>
            <person name="Bugg T.D."/>
            <person name="Squina F.M."/>
        </authorList>
    </citation>
    <scope>NUCLEOTIDE SEQUENCE [LARGE SCALE GENOMIC DNA]</scope>
    <source>
        <strain evidence="2 3">A1</strain>
    </source>
</reference>